<protein>
    <recommendedName>
        <fullName evidence="1">Phospholipid/glycerol acyltransferase domain-containing protein</fullName>
    </recommendedName>
</protein>
<dbReference type="SMART" id="SM00563">
    <property type="entry name" value="PlsC"/>
    <property type="match status" value="1"/>
</dbReference>
<dbReference type="CDD" id="cd07986">
    <property type="entry name" value="LPLAT_ACT14924-like"/>
    <property type="match status" value="1"/>
</dbReference>
<keyword evidence="3" id="KW-1185">Reference proteome</keyword>
<gene>
    <name evidence="2" type="ORF">ROG8370_01169</name>
</gene>
<dbReference type="EMBL" id="FWFJ01000008">
    <property type="protein sequence ID" value="SLN30259.1"/>
    <property type="molecule type" value="Genomic_DNA"/>
</dbReference>
<organism evidence="2 3">
    <name type="scientific">Roseovarius gaetbuli</name>
    <dbReference type="NCBI Taxonomy" id="1356575"/>
    <lineage>
        <taxon>Bacteria</taxon>
        <taxon>Pseudomonadati</taxon>
        <taxon>Pseudomonadota</taxon>
        <taxon>Alphaproteobacteria</taxon>
        <taxon>Rhodobacterales</taxon>
        <taxon>Roseobacteraceae</taxon>
        <taxon>Roseovarius</taxon>
    </lineage>
</organism>
<dbReference type="InterPro" id="IPR045746">
    <property type="entry name" value="ACT14924-like_Acyltransf_dom"/>
</dbReference>
<reference evidence="3" key="1">
    <citation type="submission" date="2017-03" db="EMBL/GenBank/DDBJ databases">
        <authorList>
            <person name="Rodrigo-Torres L."/>
            <person name="Arahal R.D."/>
            <person name="Lucena T."/>
        </authorList>
    </citation>
    <scope>NUCLEOTIDE SEQUENCE [LARGE SCALE GENOMIC DNA]</scope>
    <source>
        <strain evidence="3">CECT 8370</strain>
    </source>
</reference>
<evidence type="ECO:0000313" key="3">
    <source>
        <dbReference type="Proteomes" id="UP000194012"/>
    </source>
</evidence>
<evidence type="ECO:0000259" key="1">
    <source>
        <dbReference type="SMART" id="SM00563"/>
    </source>
</evidence>
<accession>A0A1X6YSI7</accession>
<dbReference type="OrthoDB" id="1113830at2"/>
<evidence type="ECO:0000313" key="2">
    <source>
        <dbReference type="EMBL" id="SLN30259.1"/>
    </source>
</evidence>
<dbReference type="GO" id="GO:0016746">
    <property type="term" value="F:acyltransferase activity"/>
    <property type="evidence" value="ECO:0007669"/>
    <property type="project" value="InterPro"/>
</dbReference>
<dbReference type="Pfam" id="PF01553">
    <property type="entry name" value="Acyltransferase"/>
    <property type="match status" value="1"/>
</dbReference>
<dbReference type="Proteomes" id="UP000194012">
    <property type="component" value="Unassembled WGS sequence"/>
</dbReference>
<dbReference type="InterPro" id="IPR002123">
    <property type="entry name" value="Plipid/glycerol_acylTrfase"/>
</dbReference>
<feature type="domain" description="Phospholipid/glycerol acyltransferase" evidence="1">
    <location>
        <begin position="132"/>
        <end position="256"/>
    </location>
</feature>
<proteinExistence type="predicted"/>
<dbReference type="AlphaFoldDB" id="A0A1X6YSI7"/>
<sequence length="324" mass="36093">MRWRHWWQTALARICDGADTHAGDRSETGTEHLSIKAQNEPGDQSGETVLFTKYDRRSLTYANSFDSKVTSAIIRTMEWVTGKLAIVGMIRKFEKRGAPTGQAFWRAALDTMGIPLLTPDEEIAHIPLEGPVVVVANHPHGLVDGMILADLIGRRRSDYKILTRALLTGIDEVAASYMISVPFPHEPDAQRKSVEMRANSMAHLKEGGLISVFPSGVVASSDTMFGPAVEREWNVFTAQMIRRSGATVVPIFFPGSNSRWYQMANQISSTLRQGLLLHEVVHSCNRPQKPVVGAPISDERMKMLESDPRGFMEWLREHTLSLGD</sequence>
<name>A0A1X6YSI7_9RHOB</name>